<name>A0A0K9FCB1_9BACI</name>
<accession>A0A0K9FCB1</accession>
<feature type="signal peptide" evidence="1">
    <location>
        <begin position="1"/>
        <end position="20"/>
    </location>
</feature>
<dbReference type="AlphaFoldDB" id="A0A0K9FCB1"/>
<evidence type="ECO:0000256" key="1">
    <source>
        <dbReference type="SAM" id="SignalP"/>
    </source>
</evidence>
<dbReference type="PATRIC" id="fig|582475.4.peg.800"/>
<dbReference type="EMBL" id="LFXJ01000005">
    <property type="protein sequence ID" value="KMY31863.1"/>
    <property type="molecule type" value="Genomic_DNA"/>
</dbReference>
<evidence type="ECO:0000313" key="2">
    <source>
        <dbReference type="EMBL" id="KMY31863.1"/>
    </source>
</evidence>
<gene>
    <name evidence="2" type="ORF">ACZ11_06645</name>
</gene>
<sequence>MRLSLILLLSIFLVACSNNDIEKTTDNLTNAEATSKNDFTTSKEVYDYAQSEFNSLTNFGDN</sequence>
<comment type="caution">
    <text evidence="2">The sequence shown here is derived from an EMBL/GenBank/DDBJ whole genome shotgun (WGS) entry which is preliminary data.</text>
</comment>
<proteinExistence type="predicted"/>
<evidence type="ECO:0000313" key="3">
    <source>
        <dbReference type="Proteomes" id="UP000037326"/>
    </source>
</evidence>
<reference evidence="3" key="1">
    <citation type="submission" date="2015-07" db="EMBL/GenBank/DDBJ databases">
        <authorList>
            <consortium name="Consortium for Microbial Forensics and Genomics (microFORGE)"/>
            <person name="Knight B.M."/>
            <person name="Roberts D.P."/>
            <person name="Lin D."/>
            <person name="Hari K."/>
            <person name="Fletcher J."/>
            <person name="Melcher U."/>
            <person name="Blagden T."/>
            <person name="Winegar R.A."/>
        </authorList>
    </citation>
    <scope>NUCLEOTIDE SEQUENCE [LARGE SCALE GENOMIC DNA]</scope>
    <source>
        <strain evidence="3">DSM 23493</strain>
    </source>
</reference>
<dbReference type="Proteomes" id="UP000037326">
    <property type="component" value="Unassembled WGS sequence"/>
</dbReference>
<protein>
    <submittedName>
        <fullName evidence="2">Uncharacterized protein</fullName>
    </submittedName>
</protein>
<keyword evidence="1" id="KW-0732">Signal</keyword>
<dbReference type="PROSITE" id="PS51257">
    <property type="entry name" value="PROKAR_LIPOPROTEIN"/>
    <property type="match status" value="1"/>
</dbReference>
<feature type="chain" id="PRO_5030009993" evidence="1">
    <location>
        <begin position="21"/>
        <end position="62"/>
    </location>
</feature>
<organism evidence="2 3">
    <name type="scientific">Lysinibacillus xylanilyticus</name>
    <dbReference type="NCBI Taxonomy" id="582475"/>
    <lineage>
        <taxon>Bacteria</taxon>
        <taxon>Bacillati</taxon>
        <taxon>Bacillota</taxon>
        <taxon>Bacilli</taxon>
        <taxon>Bacillales</taxon>
        <taxon>Bacillaceae</taxon>
        <taxon>Lysinibacillus</taxon>
    </lineage>
</organism>